<dbReference type="WBParaSite" id="SSLN_0002036401-mRNA-1">
    <property type="protein sequence ID" value="SSLN_0002036401-mRNA-1"/>
    <property type="gene ID" value="SSLN_0002036401"/>
</dbReference>
<reference evidence="2 3" key="2">
    <citation type="submission" date="2018-11" db="EMBL/GenBank/DDBJ databases">
        <authorList>
            <consortium name="Pathogen Informatics"/>
        </authorList>
    </citation>
    <scope>NUCLEOTIDE SEQUENCE [LARGE SCALE GENOMIC DNA]</scope>
    <source>
        <strain evidence="2 3">NST_G2</strain>
    </source>
</reference>
<accession>A0A183TT34</accession>
<proteinExistence type="predicted"/>
<evidence type="ECO:0000256" key="1">
    <source>
        <dbReference type="SAM" id="MobiDB-lite"/>
    </source>
</evidence>
<keyword evidence="3" id="KW-1185">Reference proteome</keyword>
<protein>
    <submittedName>
        <fullName evidence="2 4">Uncharacterized protein</fullName>
    </submittedName>
</protein>
<evidence type="ECO:0000313" key="4">
    <source>
        <dbReference type="WBParaSite" id="SSLN_0002036401-mRNA-1"/>
    </source>
</evidence>
<feature type="region of interest" description="Disordered" evidence="1">
    <location>
        <begin position="54"/>
        <end position="101"/>
    </location>
</feature>
<feature type="compositionally biased region" description="Basic and acidic residues" evidence="1">
    <location>
        <begin position="1"/>
        <end position="11"/>
    </location>
</feature>
<feature type="compositionally biased region" description="Pro residues" evidence="1">
    <location>
        <begin position="57"/>
        <end position="68"/>
    </location>
</feature>
<feature type="region of interest" description="Disordered" evidence="1">
    <location>
        <begin position="1"/>
        <end position="41"/>
    </location>
</feature>
<evidence type="ECO:0000313" key="2">
    <source>
        <dbReference type="EMBL" id="VDM06018.1"/>
    </source>
</evidence>
<feature type="compositionally biased region" description="Polar residues" evidence="1">
    <location>
        <begin position="12"/>
        <end position="40"/>
    </location>
</feature>
<dbReference type="Proteomes" id="UP000275846">
    <property type="component" value="Unassembled WGS sequence"/>
</dbReference>
<gene>
    <name evidence="2" type="ORF">SSLN_LOCUS19632</name>
</gene>
<sequence>MVGRRDLDHSLNHMSGSATSSLTPCTRTRSSRAQPNNATSYVHCPVTPVFTGYLLTLPPPPPPPPPDNPQAAGGQQQQRSSSRTKGGKRAHLAGSRQARHPTAISCALRPRGVTDMKTLTVTGFHGILGDLKRSYAAVATATTSAITPSKSVPCKPHPSPLLSFMADHLICRLPEDNGSPDGVGGDGGSGGGGGGGVTAYVHRKPHLK</sequence>
<dbReference type="EMBL" id="UYSU01048440">
    <property type="protein sequence ID" value="VDM06018.1"/>
    <property type="molecule type" value="Genomic_DNA"/>
</dbReference>
<organism evidence="4">
    <name type="scientific">Schistocephalus solidus</name>
    <name type="common">Tapeworm</name>
    <dbReference type="NCBI Taxonomy" id="70667"/>
    <lineage>
        <taxon>Eukaryota</taxon>
        <taxon>Metazoa</taxon>
        <taxon>Spiralia</taxon>
        <taxon>Lophotrochozoa</taxon>
        <taxon>Platyhelminthes</taxon>
        <taxon>Cestoda</taxon>
        <taxon>Eucestoda</taxon>
        <taxon>Diphyllobothriidea</taxon>
        <taxon>Diphyllobothriidae</taxon>
        <taxon>Schistocephalus</taxon>
    </lineage>
</organism>
<name>A0A183TT34_SCHSO</name>
<feature type="compositionally biased region" description="Low complexity" evidence="1">
    <location>
        <begin position="70"/>
        <end position="83"/>
    </location>
</feature>
<feature type="compositionally biased region" description="Gly residues" evidence="1">
    <location>
        <begin position="181"/>
        <end position="197"/>
    </location>
</feature>
<feature type="region of interest" description="Disordered" evidence="1">
    <location>
        <begin position="176"/>
        <end position="208"/>
    </location>
</feature>
<reference evidence="4" key="1">
    <citation type="submission" date="2016-06" db="UniProtKB">
        <authorList>
            <consortium name="WormBaseParasite"/>
        </authorList>
    </citation>
    <scope>IDENTIFICATION</scope>
</reference>
<dbReference type="AlphaFoldDB" id="A0A183TT34"/>
<evidence type="ECO:0000313" key="3">
    <source>
        <dbReference type="Proteomes" id="UP000275846"/>
    </source>
</evidence>